<keyword evidence="3 10" id="KW-0444">Lipid biosynthesis</keyword>
<dbReference type="InterPro" id="IPR003664">
    <property type="entry name" value="FA_synthesis"/>
</dbReference>
<dbReference type="GO" id="GO:0006633">
    <property type="term" value="P:fatty acid biosynthetic process"/>
    <property type="evidence" value="ECO:0007669"/>
    <property type="project" value="UniProtKB-UniRule"/>
</dbReference>
<proteinExistence type="inferred from homology"/>
<dbReference type="UniPathway" id="UPA00085"/>
<evidence type="ECO:0000256" key="7">
    <source>
        <dbReference type="ARBA" id="ARBA00023264"/>
    </source>
</evidence>
<evidence type="ECO:0000313" key="11">
    <source>
        <dbReference type="EMBL" id="HEN13856.1"/>
    </source>
</evidence>
<keyword evidence="2 10" id="KW-0963">Cytoplasm</keyword>
<name>A0A7C2P854_9PLAN</name>
<dbReference type="EC" id="2.3.1.274" evidence="8 10"/>
<accession>A0A7C2P854</accession>
<evidence type="ECO:0000256" key="1">
    <source>
        <dbReference type="ARBA" id="ARBA00001232"/>
    </source>
</evidence>
<dbReference type="EMBL" id="DSOK01000004">
    <property type="protein sequence ID" value="HEN13856.1"/>
    <property type="molecule type" value="Genomic_DNA"/>
</dbReference>
<comment type="subunit">
    <text evidence="9 10">Homodimer. Probably interacts with PlsY.</text>
</comment>
<keyword evidence="6 10" id="KW-0594">Phospholipid biosynthesis</keyword>
<comment type="function">
    <text evidence="10">Catalyzes the reversible formation of acyl-phosphate (acyl-PO(4)) from acyl-[acyl-carrier-protein] (acyl-ACP). This enzyme utilizes acyl-ACP as fatty acyl donor, but not acyl-CoA.</text>
</comment>
<gene>
    <name evidence="10 11" type="primary">plsX</name>
    <name evidence="11" type="ORF">ENQ76_00100</name>
</gene>
<keyword evidence="11" id="KW-0012">Acyltransferase</keyword>
<dbReference type="AlphaFoldDB" id="A0A7C2P854"/>
<dbReference type="PANTHER" id="PTHR30100">
    <property type="entry name" value="FATTY ACID/PHOSPHOLIPID SYNTHESIS PROTEIN PLSX"/>
    <property type="match status" value="1"/>
</dbReference>
<dbReference type="Pfam" id="PF02504">
    <property type="entry name" value="FA_synthesis"/>
    <property type="match status" value="1"/>
</dbReference>
<comment type="similarity">
    <text evidence="10">Belongs to the PlsX family.</text>
</comment>
<comment type="caution">
    <text evidence="11">The sequence shown here is derived from an EMBL/GenBank/DDBJ whole genome shotgun (WGS) entry which is preliminary data.</text>
</comment>
<dbReference type="PIRSF" id="PIRSF002465">
    <property type="entry name" value="Phsphlp_syn_PlsX"/>
    <property type="match status" value="1"/>
</dbReference>
<comment type="subcellular location">
    <subcellularLocation>
        <location evidence="10">Cytoplasm</location>
    </subcellularLocation>
    <text evidence="10">Associated with the membrane possibly through PlsY.</text>
</comment>
<evidence type="ECO:0000256" key="6">
    <source>
        <dbReference type="ARBA" id="ARBA00023209"/>
    </source>
</evidence>
<evidence type="ECO:0000256" key="10">
    <source>
        <dbReference type="HAMAP-Rule" id="MF_00019"/>
    </source>
</evidence>
<dbReference type="NCBIfam" id="TIGR00182">
    <property type="entry name" value="plsX"/>
    <property type="match status" value="1"/>
</dbReference>
<protein>
    <recommendedName>
        <fullName evidence="8 10">Phosphate acyltransferase</fullName>
        <ecNumber evidence="8 10">2.3.1.274</ecNumber>
    </recommendedName>
    <alternativeName>
        <fullName evidence="10">Acyl-ACP phosphotransacylase</fullName>
    </alternativeName>
    <alternativeName>
        <fullName evidence="10">Acyl-[acyl-carrier-protein]--phosphate acyltransferase</fullName>
    </alternativeName>
    <alternativeName>
        <fullName evidence="10">Phosphate-acyl-ACP acyltransferase</fullName>
    </alternativeName>
</protein>
<evidence type="ECO:0000256" key="5">
    <source>
        <dbReference type="ARBA" id="ARBA00023098"/>
    </source>
</evidence>
<evidence type="ECO:0000256" key="9">
    <source>
        <dbReference type="ARBA" id="ARBA00046608"/>
    </source>
</evidence>
<comment type="catalytic activity">
    <reaction evidence="1 10">
        <text>a fatty acyl-[ACP] + phosphate = an acyl phosphate + holo-[ACP]</text>
        <dbReference type="Rhea" id="RHEA:42292"/>
        <dbReference type="Rhea" id="RHEA-COMP:9685"/>
        <dbReference type="Rhea" id="RHEA-COMP:14125"/>
        <dbReference type="ChEBI" id="CHEBI:43474"/>
        <dbReference type="ChEBI" id="CHEBI:59918"/>
        <dbReference type="ChEBI" id="CHEBI:64479"/>
        <dbReference type="ChEBI" id="CHEBI:138651"/>
        <dbReference type="EC" id="2.3.1.274"/>
    </reaction>
</comment>
<organism evidence="11">
    <name type="scientific">Schlesneria paludicola</name>
    <dbReference type="NCBI Taxonomy" id="360056"/>
    <lineage>
        <taxon>Bacteria</taxon>
        <taxon>Pseudomonadati</taxon>
        <taxon>Planctomycetota</taxon>
        <taxon>Planctomycetia</taxon>
        <taxon>Planctomycetales</taxon>
        <taxon>Planctomycetaceae</taxon>
        <taxon>Schlesneria</taxon>
    </lineage>
</organism>
<dbReference type="InterPro" id="IPR012281">
    <property type="entry name" value="Phospholipid_synth_PlsX-like"/>
</dbReference>
<keyword evidence="4 10" id="KW-0808">Transferase</keyword>
<evidence type="ECO:0000256" key="8">
    <source>
        <dbReference type="ARBA" id="ARBA00024069"/>
    </source>
</evidence>
<sequence length="336" mass="36293">MRIALDAMGGDVFPAPNVDGAIAALREFPQLEVLLVGDVPQLEPLVAAAGPVRDRLHLHPAEGWIEMSDKPTDALRKKPNCSMAVCWQLMAAKQADAVVSAGHTGAMVAAGLRTRLFLPGVKRPGIAVPMPTLKGKAVLMDVGANPAARPEHLLQYGVMGSIYAREILGIDRPSVGLMNIGSEDGKGNDLVRDTHHLLDKSAFKDRYVGNVEGRDLYHGSADVVICEGFVGNVLLKAAEGMADMFLRTISQELFTLLQNEKHLAQQAFANLNKRYQYHEAGGAPLLGIDGICIICHGASNDRTIFNALRVAMTHKDRRINEQIVEELAREETAIAG</sequence>
<keyword evidence="5 10" id="KW-0443">Lipid metabolism</keyword>
<dbReference type="GO" id="GO:0043811">
    <property type="term" value="F:phosphate:acyl-[acyl carrier protein] acyltransferase activity"/>
    <property type="evidence" value="ECO:0007669"/>
    <property type="project" value="UniProtKB-UniRule"/>
</dbReference>
<dbReference type="PANTHER" id="PTHR30100:SF1">
    <property type="entry name" value="PHOSPHATE ACYLTRANSFERASE"/>
    <property type="match status" value="1"/>
</dbReference>
<comment type="pathway">
    <text evidence="10">Lipid metabolism; phospholipid metabolism.</text>
</comment>
<evidence type="ECO:0000256" key="2">
    <source>
        <dbReference type="ARBA" id="ARBA00022490"/>
    </source>
</evidence>
<evidence type="ECO:0000256" key="4">
    <source>
        <dbReference type="ARBA" id="ARBA00022679"/>
    </source>
</evidence>
<keyword evidence="7 10" id="KW-1208">Phospholipid metabolism</keyword>
<reference evidence="11" key="1">
    <citation type="journal article" date="2020" name="mSystems">
        <title>Genome- and Community-Level Interaction Insights into Carbon Utilization and Element Cycling Functions of Hydrothermarchaeota in Hydrothermal Sediment.</title>
        <authorList>
            <person name="Zhou Z."/>
            <person name="Liu Y."/>
            <person name="Xu W."/>
            <person name="Pan J."/>
            <person name="Luo Z.H."/>
            <person name="Li M."/>
        </authorList>
    </citation>
    <scope>NUCLEOTIDE SEQUENCE [LARGE SCALE GENOMIC DNA]</scope>
    <source>
        <strain evidence="11">SpSt-339</strain>
    </source>
</reference>
<evidence type="ECO:0000256" key="3">
    <source>
        <dbReference type="ARBA" id="ARBA00022516"/>
    </source>
</evidence>
<dbReference type="GO" id="GO:0008654">
    <property type="term" value="P:phospholipid biosynthetic process"/>
    <property type="evidence" value="ECO:0007669"/>
    <property type="project" value="UniProtKB-KW"/>
</dbReference>
<dbReference type="HAMAP" id="MF_00019">
    <property type="entry name" value="PlsX"/>
    <property type="match status" value="1"/>
</dbReference>
<dbReference type="Gene3D" id="3.40.718.10">
    <property type="entry name" value="Isopropylmalate Dehydrogenase"/>
    <property type="match status" value="1"/>
</dbReference>
<dbReference type="GO" id="GO:0005737">
    <property type="term" value="C:cytoplasm"/>
    <property type="evidence" value="ECO:0007669"/>
    <property type="project" value="UniProtKB-SubCell"/>
</dbReference>
<dbReference type="SUPFAM" id="SSF53659">
    <property type="entry name" value="Isocitrate/Isopropylmalate dehydrogenase-like"/>
    <property type="match status" value="1"/>
</dbReference>